<evidence type="ECO:0000256" key="9">
    <source>
        <dbReference type="ARBA" id="ARBA00023157"/>
    </source>
</evidence>
<keyword evidence="21" id="KW-1185">Reference proteome</keyword>
<keyword evidence="6 15" id="KW-0106">Calcium</keyword>
<sequence length="344" mass="36335">MNTLFSSIIFFFVTLETATHALTKDCFLDPNPPAGPYFGGSSSLHSNAYETTCPRAETIVFSGVESAVSVEPRMAASLLRLHFHDCFVNGCDASLLLDDTASFTGEKTAAPNLNSLRGFDVIDGIKAELEMACPGTVSCADILALAARDSVLLLGGPSWSVELGRKDGLGASKTAAENNLPGPNSNVPTLTQKFQNVGLSQRDMVVLSGAHTIGKARCATFSSRFSSTGFGSRVFEDQVFIDSLQQLCASGSNNTHADLDLATPTTFDNQYYINLISGDGLLPSDQALLGPDDTGVVVGLVAAYATDAEAFFEDFKGAMTRMGRLAPPAGSRGEVRSCCRVINS</sequence>
<dbReference type="InterPro" id="IPR000823">
    <property type="entry name" value="Peroxidase_pln"/>
</dbReference>
<comment type="similarity">
    <text evidence="18">Belongs to the peroxidase family. Classical plant (class III) peroxidase subfamily.</text>
</comment>
<dbReference type="GO" id="GO:0005576">
    <property type="term" value="C:extracellular region"/>
    <property type="evidence" value="ECO:0007669"/>
    <property type="project" value="UniProtKB-SubCell"/>
</dbReference>
<feature type="binding site" description="axial binding residue" evidence="15">
    <location>
        <position position="211"/>
    </location>
    <ligand>
        <name>heme b</name>
        <dbReference type="ChEBI" id="CHEBI:60344"/>
    </ligand>
    <ligandPart>
        <name>Fe</name>
        <dbReference type="ChEBI" id="CHEBI:18248"/>
    </ligandPart>
</feature>
<feature type="binding site" evidence="15">
    <location>
        <position position="260"/>
    </location>
    <ligand>
        <name>Ca(2+)</name>
        <dbReference type="ChEBI" id="CHEBI:29108"/>
        <label>2</label>
    </ligand>
</feature>
<evidence type="ECO:0000256" key="3">
    <source>
        <dbReference type="ARBA" id="ARBA00022559"/>
    </source>
</evidence>
<feature type="disulfide bond" evidence="17">
    <location>
        <begin position="86"/>
        <end position="91"/>
    </location>
</feature>
<dbReference type="CDD" id="cd00693">
    <property type="entry name" value="secretory_peroxidase"/>
    <property type="match status" value="1"/>
</dbReference>
<evidence type="ECO:0000256" key="2">
    <source>
        <dbReference type="ARBA" id="ARBA00006873"/>
    </source>
</evidence>
<keyword evidence="18" id="KW-0964">Secreted</keyword>
<feature type="binding site" evidence="15">
    <location>
        <position position="90"/>
    </location>
    <ligand>
        <name>Ca(2+)</name>
        <dbReference type="ChEBI" id="CHEBI:29108"/>
        <label>1</label>
    </ligand>
</feature>
<comment type="caution">
    <text evidence="20">The sequence shown here is derived from an EMBL/GenBank/DDBJ whole genome shotgun (WGS) entry which is preliminary data.</text>
</comment>
<dbReference type="FunFam" id="1.10.420.10:FF:000001">
    <property type="entry name" value="Peroxidase"/>
    <property type="match status" value="1"/>
</dbReference>
<accession>A0AAP0FUR6</accession>
<keyword evidence="11" id="KW-0873">Pyrrolidone carboxylic acid</keyword>
<feature type="binding site" evidence="15">
    <location>
        <position position="85"/>
    </location>
    <ligand>
        <name>Ca(2+)</name>
        <dbReference type="ChEBI" id="CHEBI:29108"/>
        <label>1</label>
    </ligand>
</feature>
<evidence type="ECO:0000256" key="14">
    <source>
        <dbReference type="PIRSR" id="PIRSR600823-2"/>
    </source>
</evidence>
<keyword evidence="9 17" id="KW-1015">Disulfide bond</keyword>
<keyword evidence="5 15" id="KW-0479">Metal-binding</keyword>
<keyword evidence="18" id="KW-0732">Signal</keyword>
<dbReference type="Proteomes" id="UP001418222">
    <property type="component" value="Unassembled WGS sequence"/>
</dbReference>
<evidence type="ECO:0000259" key="19">
    <source>
        <dbReference type="PROSITE" id="PS50873"/>
    </source>
</evidence>
<dbReference type="GO" id="GO:0046872">
    <property type="term" value="F:metal ion binding"/>
    <property type="evidence" value="ECO:0007669"/>
    <property type="project" value="UniProtKB-UniRule"/>
</dbReference>
<feature type="binding site" evidence="14">
    <location>
        <position position="181"/>
    </location>
    <ligand>
        <name>substrate</name>
    </ligand>
</feature>
<gene>
    <name evidence="20" type="primary">PER40</name>
    <name evidence="20" type="ORF">KSP39_PZI023044</name>
</gene>
<evidence type="ECO:0000256" key="16">
    <source>
        <dbReference type="PIRSR" id="PIRSR600823-4"/>
    </source>
</evidence>
<organism evidence="20 21">
    <name type="scientific">Platanthera zijinensis</name>
    <dbReference type="NCBI Taxonomy" id="2320716"/>
    <lineage>
        <taxon>Eukaryota</taxon>
        <taxon>Viridiplantae</taxon>
        <taxon>Streptophyta</taxon>
        <taxon>Embryophyta</taxon>
        <taxon>Tracheophyta</taxon>
        <taxon>Spermatophyta</taxon>
        <taxon>Magnoliopsida</taxon>
        <taxon>Liliopsida</taxon>
        <taxon>Asparagales</taxon>
        <taxon>Orchidaceae</taxon>
        <taxon>Orchidoideae</taxon>
        <taxon>Orchideae</taxon>
        <taxon>Orchidinae</taxon>
        <taxon>Platanthera</taxon>
    </lineage>
</organism>
<feature type="site" description="Transition state stabilizer" evidence="16">
    <location>
        <position position="80"/>
    </location>
</feature>
<dbReference type="PROSITE" id="PS00435">
    <property type="entry name" value="PEROXIDASE_1"/>
    <property type="match status" value="1"/>
</dbReference>
<dbReference type="EMBL" id="JBBWWQ010000020">
    <property type="protein sequence ID" value="KAK8916380.1"/>
    <property type="molecule type" value="Genomic_DNA"/>
</dbReference>
<evidence type="ECO:0000256" key="4">
    <source>
        <dbReference type="ARBA" id="ARBA00022617"/>
    </source>
</evidence>
<dbReference type="InterPro" id="IPR002016">
    <property type="entry name" value="Haem_peroxidase"/>
</dbReference>
<comment type="cofactor">
    <cofactor evidence="15 18">
        <name>heme b</name>
        <dbReference type="ChEBI" id="CHEBI:60344"/>
    </cofactor>
    <text evidence="15 18">Binds 1 heme b (iron(II)-protoporphyrin IX) group per subunit.</text>
</comment>
<dbReference type="InterPro" id="IPR010255">
    <property type="entry name" value="Haem_peroxidase_sf"/>
</dbReference>
<evidence type="ECO:0000256" key="12">
    <source>
        <dbReference type="ARBA" id="ARBA00023324"/>
    </source>
</evidence>
<evidence type="ECO:0000313" key="21">
    <source>
        <dbReference type="Proteomes" id="UP001418222"/>
    </source>
</evidence>
<dbReference type="EC" id="1.11.1.7" evidence="18"/>
<evidence type="ECO:0000256" key="15">
    <source>
        <dbReference type="PIRSR" id="PIRSR600823-3"/>
    </source>
</evidence>
<keyword evidence="3 18" id="KW-0575">Peroxidase</keyword>
<dbReference type="GO" id="GO:0006979">
    <property type="term" value="P:response to oxidative stress"/>
    <property type="evidence" value="ECO:0007669"/>
    <property type="project" value="UniProtKB-UniRule"/>
</dbReference>
<comment type="subcellular location">
    <subcellularLocation>
        <location evidence="18">Secreted</location>
    </subcellularLocation>
</comment>
<evidence type="ECO:0000256" key="5">
    <source>
        <dbReference type="ARBA" id="ARBA00022723"/>
    </source>
</evidence>
<dbReference type="InterPro" id="IPR019794">
    <property type="entry name" value="Peroxidases_AS"/>
</dbReference>
<keyword evidence="12 18" id="KW-0376">Hydrogen peroxide</keyword>
<dbReference type="PROSITE" id="PS50873">
    <property type="entry name" value="PEROXIDASE_4"/>
    <property type="match status" value="1"/>
</dbReference>
<feature type="chain" id="PRO_5042665513" description="Peroxidase" evidence="18">
    <location>
        <begin position="22"/>
        <end position="344"/>
    </location>
</feature>
<feature type="binding site" evidence="15">
    <location>
        <position position="92"/>
    </location>
    <ligand>
        <name>Ca(2+)</name>
        <dbReference type="ChEBI" id="CHEBI:29108"/>
        <label>1</label>
    </ligand>
</feature>
<dbReference type="Gene3D" id="1.10.420.10">
    <property type="entry name" value="Peroxidase, domain 2"/>
    <property type="match status" value="1"/>
</dbReference>
<dbReference type="PRINTS" id="PR00461">
    <property type="entry name" value="PLPEROXIDASE"/>
</dbReference>
<dbReference type="PRINTS" id="PR00458">
    <property type="entry name" value="PEROXIDASE"/>
</dbReference>
<dbReference type="GO" id="GO:0140825">
    <property type="term" value="F:lactoperoxidase activity"/>
    <property type="evidence" value="ECO:0007669"/>
    <property type="project" value="UniProtKB-EC"/>
</dbReference>
<protein>
    <recommendedName>
        <fullName evidence="18">Peroxidase</fullName>
        <ecNumber evidence="18">1.11.1.7</ecNumber>
    </recommendedName>
</protein>
<evidence type="ECO:0000256" key="6">
    <source>
        <dbReference type="ARBA" id="ARBA00022837"/>
    </source>
</evidence>
<dbReference type="PANTHER" id="PTHR31388">
    <property type="entry name" value="PEROXIDASE 72-RELATED"/>
    <property type="match status" value="1"/>
</dbReference>
<feature type="disulfide bond" evidence="17">
    <location>
        <begin position="53"/>
        <end position="133"/>
    </location>
</feature>
<dbReference type="GO" id="GO:0020037">
    <property type="term" value="F:heme binding"/>
    <property type="evidence" value="ECO:0007669"/>
    <property type="project" value="UniProtKB-UniRule"/>
</dbReference>
<dbReference type="FunFam" id="1.10.520.10:FF:000001">
    <property type="entry name" value="Peroxidase"/>
    <property type="match status" value="1"/>
</dbReference>
<proteinExistence type="inferred from homology"/>
<feature type="binding site" evidence="15">
    <location>
        <position position="263"/>
    </location>
    <ligand>
        <name>Ca(2+)</name>
        <dbReference type="ChEBI" id="CHEBI:29108"/>
        <label>2</label>
    </ligand>
</feature>
<evidence type="ECO:0000313" key="20">
    <source>
        <dbReference type="EMBL" id="KAK8916380.1"/>
    </source>
</evidence>
<dbReference type="PANTHER" id="PTHR31388:SF28">
    <property type="entry name" value="PEROXIDASE 40"/>
    <property type="match status" value="1"/>
</dbReference>
<feature type="signal peptide" evidence="18">
    <location>
        <begin position="1"/>
        <end position="21"/>
    </location>
</feature>
<evidence type="ECO:0000256" key="11">
    <source>
        <dbReference type="ARBA" id="ARBA00023283"/>
    </source>
</evidence>
<evidence type="ECO:0000256" key="7">
    <source>
        <dbReference type="ARBA" id="ARBA00023002"/>
    </source>
</evidence>
<comment type="function">
    <text evidence="18">Removal of H(2)O(2), oxidation of toxic reductants, biosynthesis and degradation of lignin, suberization, auxin catabolism, response to environmental stresses such as wounding, pathogen attack and oxidative stress.</text>
</comment>
<feature type="binding site" evidence="15">
    <location>
        <position position="212"/>
    </location>
    <ligand>
        <name>Ca(2+)</name>
        <dbReference type="ChEBI" id="CHEBI:29108"/>
        <label>2</label>
    </ligand>
</feature>
<keyword evidence="4 18" id="KW-0349">Heme</keyword>
<feature type="binding site" evidence="15">
    <location>
        <position position="88"/>
    </location>
    <ligand>
        <name>Ca(2+)</name>
        <dbReference type="ChEBI" id="CHEBI:29108"/>
        <label>1</label>
    </ligand>
</feature>
<evidence type="ECO:0000256" key="1">
    <source>
        <dbReference type="ARBA" id="ARBA00000189"/>
    </source>
</evidence>
<evidence type="ECO:0000256" key="13">
    <source>
        <dbReference type="PIRSR" id="PIRSR600823-1"/>
    </source>
</evidence>
<comment type="cofactor">
    <cofactor evidence="15 18">
        <name>Ca(2+)</name>
        <dbReference type="ChEBI" id="CHEBI:29108"/>
    </cofactor>
    <text evidence="15 18">Binds 2 calcium ions per subunit.</text>
</comment>
<keyword evidence="8 15" id="KW-0408">Iron</keyword>
<keyword evidence="10" id="KW-0325">Glycoprotein</keyword>
<dbReference type="SUPFAM" id="SSF48113">
    <property type="entry name" value="Heme-dependent peroxidases"/>
    <property type="match status" value="1"/>
</dbReference>
<feature type="active site" description="Proton acceptor" evidence="13">
    <location>
        <position position="84"/>
    </location>
</feature>
<evidence type="ECO:0000256" key="8">
    <source>
        <dbReference type="ARBA" id="ARBA00023004"/>
    </source>
</evidence>
<dbReference type="Gene3D" id="1.10.520.10">
    <property type="match status" value="1"/>
</dbReference>
<dbReference type="AlphaFoldDB" id="A0AAP0FUR6"/>
<dbReference type="InterPro" id="IPR019793">
    <property type="entry name" value="Peroxidases_heam-ligand_BS"/>
</dbReference>
<dbReference type="PROSITE" id="PS00436">
    <property type="entry name" value="PEROXIDASE_2"/>
    <property type="match status" value="1"/>
</dbReference>
<dbReference type="Pfam" id="PF00141">
    <property type="entry name" value="peroxidase"/>
    <property type="match status" value="1"/>
</dbReference>
<feature type="binding site" evidence="15">
    <location>
        <position position="94"/>
    </location>
    <ligand>
        <name>Ca(2+)</name>
        <dbReference type="ChEBI" id="CHEBI:29108"/>
        <label>1</label>
    </ligand>
</feature>
<keyword evidence="7 18" id="KW-0560">Oxidoreductase</keyword>
<feature type="domain" description="Plant heme peroxidase family profile" evidence="19">
    <location>
        <begin position="43"/>
        <end position="343"/>
    </location>
</feature>
<comment type="similarity">
    <text evidence="2">Belongs to the peroxidase family. Ascorbate peroxidase subfamily.</text>
</comment>
<feature type="disulfide bond" evidence="17">
    <location>
        <begin position="139"/>
        <end position="339"/>
    </location>
</feature>
<feature type="binding site" evidence="15">
    <location>
        <position position="106"/>
    </location>
    <ligand>
        <name>Ca(2+)</name>
        <dbReference type="ChEBI" id="CHEBI:29108"/>
        <label>1</label>
    </ligand>
</feature>
<dbReference type="GO" id="GO:0042744">
    <property type="term" value="P:hydrogen peroxide catabolic process"/>
    <property type="evidence" value="ECO:0007669"/>
    <property type="project" value="UniProtKB-KW"/>
</dbReference>
<feature type="disulfide bond" evidence="17">
    <location>
        <begin position="218"/>
        <end position="248"/>
    </location>
</feature>
<evidence type="ECO:0000256" key="18">
    <source>
        <dbReference type="RuleBase" id="RU362060"/>
    </source>
</evidence>
<comment type="catalytic activity">
    <reaction evidence="1 18">
        <text>2 a phenolic donor + H2O2 = 2 a phenolic radical donor + 2 H2O</text>
        <dbReference type="Rhea" id="RHEA:56136"/>
        <dbReference type="ChEBI" id="CHEBI:15377"/>
        <dbReference type="ChEBI" id="CHEBI:16240"/>
        <dbReference type="ChEBI" id="CHEBI:139520"/>
        <dbReference type="ChEBI" id="CHEBI:139521"/>
        <dbReference type="EC" id="1.11.1.7"/>
    </reaction>
</comment>
<name>A0AAP0FUR6_9ASPA</name>
<evidence type="ECO:0000256" key="17">
    <source>
        <dbReference type="PIRSR" id="PIRSR600823-5"/>
    </source>
</evidence>
<feature type="binding site" evidence="15">
    <location>
        <position position="268"/>
    </location>
    <ligand>
        <name>Ca(2+)</name>
        <dbReference type="ChEBI" id="CHEBI:29108"/>
        <label>2</label>
    </ligand>
</feature>
<dbReference type="InterPro" id="IPR033905">
    <property type="entry name" value="Secretory_peroxidase"/>
</dbReference>
<evidence type="ECO:0000256" key="10">
    <source>
        <dbReference type="ARBA" id="ARBA00023180"/>
    </source>
</evidence>
<reference evidence="20 21" key="1">
    <citation type="journal article" date="2022" name="Nat. Plants">
        <title>Genomes of leafy and leafless Platanthera orchids illuminate the evolution of mycoheterotrophy.</title>
        <authorList>
            <person name="Li M.H."/>
            <person name="Liu K.W."/>
            <person name="Li Z."/>
            <person name="Lu H.C."/>
            <person name="Ye Q.L."/>
            <person name="Zhang D."/>
            <person name="Wang J.Y."/>
            <person name="Li Y.F."/>
            <person name="Zhong Z.M."/>
            <person name="Liu X."/>
            <person name="Yu X."/>
            <person name="Liu D.K."/>
            <person name="Tu X.D."/>
            <person name="Liu B."/>
            <person name="Hao Y."/>
            <person name="Liao X.Y."/>
            <person name="Jiang Y.T."/>
            <person name="Sun W.H."/>
            <person name="Chen J."/>
            <person name="Chen Y.Q."/>
            <person name="Ai Y."/>
            <person name="Zhai J.W."/>
            <person name="Wu S.S."/>
            <person name="Zhou Z."/>
            <person name="Hsiao Y.Y."/>
            <person name="Wu W.L."/>
            <person name="Chen Y.Y."/>
            <person name="Lin Y.F."/>
            <person name="Hsu J.L."/>
            <person name="Li C.Y."/>
            <person name="Wang Z.W."/>
            <person name="Zhao X."/>
            <person name="Zhong W.Y."/>
            <person name="Ma X.K."/>
            <person name="Ma L."/>
            <person name="Huang J."/>
            <person name="Chen G.Z."/>
            <person name="Huang M.Z."/>
            <person name="Huang L."/>
            <person name="Peng D.H."/>
            <person name="Luo Y.B."/>
            <person name="Zou S.Q."/>
            <person name="Chen S.P."/>
            <person name="Lan S."/>
            <person name="Tsai W.C."/>
            <person name="Van de Peer Y."/>
            <person name="Liu Z.J."/>
        </authorList>
    </citation>
    <scope>NUCLEOTIDE SEQUENCE [LARGE SCALE GENOMIC DNA]</scope>
    <source>
        <strain evidence="20">Lor287</strain>
    </source>
</reference>